<dbReference type="InterPro" id="IPR003918">
    <property type="entry name" value="NADH_UbQ_OxRdtase"/>
</dbReference>
<dbReference type="InterPro" id="IPR001750">
    <property type="entry name" value="ND/Mrp_TM"/>
</dbReference>
<feature type="transmembrane region" description="Helical" evidence="9">
    <location>
        <begin position="354"/>
        <end position="372"/>
    </location>
</feature>
<dbReference type="RefSeq" id="WP_130503929.1">
    <property type="nucleotide sequence ID" value="NZ_SHLI01000001.1"/>
</dbReference>
<evidence type="ECO:0000256" key="4">
    <source>
        <dbReference type="ARBA" id="ARBA00022989"/>
    </source>
</evidence>
<evidence type="ECO:0000256" key="5">
    <source>
        <dbReference type="ARBA" id="ARBA00023002"/>
    </source>
</evidence>
<feature type="transmembrane region" description="Helical" evidence="9">
    <location>
        <begin position="232"/>
        <end position="258"/>
    </location>
</feature>
<name>A0A4Q8D2U4_9GAMM</name>
<sequence>MSILLEGPVLPFVALAWPLLLGGLMALPPVRDRALMLLPLAPLPALALALMPLSDQPTEVPGLLLGVRLETEPLGMGLLGMTAALWLAAGLYALAHMKAPRKPAIFSGFWCLTLAGNLGVYLAADAVTFYVAFAAVSLASYFLVVHSRTAEALRASSVYIIMAVIGEAMLLTGFILMMAQAETFLIADMRDGLMDPGMGNGQSHVTVAMLVIGFGIKTGLMPLHVWLPLAHPAAPVAASAVLSGAIVNAGLIGLIRFLPEGGTIAAALLLVLGLIGVYAGAVIGVLQQRIKAVLAYSTVSQMGLILAVVGAGLLAAGDPSVETAGYYGIHHGLAKGALFLAVGWIPLLRGSARWMALALVAMLCASVAGWPMTGGGLAKAAIKPVFPSALAWVVTATGVTTTCVLMRYLFLLVNAPSRDAAGEGTRVMGLTVATIGLAALTVPWVLWSTYDPRPMAYVMGTDTLRNGAWPVVAGLALAALAWRLDKVIRVRPAVPEGDLLVAVEAMLRSLASGLNPLAHRAIGQRRPASGSPDTADKASQSD</sequence>
<accession>A0A4Q8D2U4</accession>
<comment type="subcellular location">
    <subcellularLocation>
        <location evidence="1">Cell membrane</location>
        <topology evidence="1">Multi-pass membrane protein</topology>
    </subcellularLocation>
    <subcellularLocation>
        <location evidence="7">Membrane</location>
        <topology evidence="7">Multi-pass membrane protein</topology>
    </subcellularLocation>
</comment>
<evidence type="ECO:0000256" key="9">
    <source>
        <dbReference type="SAM" id="Phobius"/>
    </source>
</evidence>
<feature type="transmembrane region" description="Helical" evidence="9">
    <location>
        <begin position="427"/>
        <end position="447"/>
    </location>
</feature>
<evidence type="ECO:0000256" key="8">
    <source>
        <dbReference type="SAM" id="MobiDB-lite"/>
    </source>
</evidence>
<feature type="transmembrane region" description="Helical" evidence="9">
    <location>
        <begin position="328"/>
        <end position="347"/>
    </location>
</feature>
<dbReference type="OrthoDB" id="9768329at2"/>
<dbReference type="GO" id="GO:0005886">
    <property type="term" value="C:plasma membrane"/>
    <property type="evidence" value="ECO:0007669"/>
    <property type="project" value="UniProtKB-SubCell"/>
</dbReference>
<keyword evidence="2" id="KW-1003">Cell membrane</keyword>
<evidence type="ECO:0000256" key="6">
    <source>
        <dbReference type="ARBA" id="ARBA00023136"/>
    </source>
</evidence>
<dbReference type="Proteomes" id="UP000292298">
    <property type="component" value="Unassembled WGS sequence"/>
</dbReference>
<evidence type="ECO:0000313" key="12">
    <source>
        <dbReference type="Proteomes" id="UP000292298"/>
    </source>
</evidence>
<keyword evidence="3 7" id="KW-0812">Transmembrane</keyword>
<feature type="transmembrane region" description="Helical" evidence="9">
    <location>
        <begin position="74"/>
        <end position="95"/>
    </location>
</feature>
<keyword evidence="12" id="KW-1185">Reference proteome</keyword>
<gene>
    <name evidence="11" type="ORF">EV698_2029</name>
</gene>
<evidence type="ECO:0000256" key="7">
    <source>
        <dbReference type="RuleBase" id="RU000320"/>
    </source>
</evidence>
<dbReference type="Pfam" id="PF00361">
    <property type="entry name" value="Proton_antipo_M"/>
    <property type="match status" value="1"/>
</dbReference>
<organism evidence="11 12">
    <name type="scientific">Spiribacter vilamensis</name>
    <dbReference type="NCBI Taxonomy" id="531306"/>
    <lineage>
        <taxon>Bacteria</taxon>
        <taxon>Pseudomonadati</taxon>
        <taxon>Pseudomonadota</taxon>
        <taxon>Gammaproteobacteria</taxon>
        <taxon>Chromatiales</taxon>
        <taxon>Ectothiorhodospiraceae</taxon>
        <taxon>Spiribacter</taxon>
    </lineage>
</organism>
<feature type="transmembrane region" description="Helical" evidence="9">
    <location>
        <begin position="264"/>
        <end position="286"/>
    </location>
</feature>
<keyword evidence="6 9" id="KW-0472">Membrane</keyword>
<dbReference type="PRINTS" id="PR01437">
    <property type="entry name" value="NUOXDRDTASE4"/>
</dbReference>
<feature type="transmembrane region" description="Helical" evidence="9">
    <location>
        <begin position="392"/>
        <end position="415"/>
    </location>
</feature>
<feature type="region of interest" description="Disordered" evidence="8">
    <location>
        <begin position="521"/>
        <end position="542"/>
    </location>
</feature>
<feature type="transmembrane region" description="Helical" evidence="9">
    <location>
        <begin position="104"/>
        <end position="123"/>
    </location>
</feature>
<feature type="transmembrane region" description="Helical" evidence="9">
    <location>
        <begin position="34"/>
        <end position="54"/>
    </location>
</feature>
<dbReference type="GO" id="GO:0016491">
    <property type="term" value="F:oxidoreductase activity"/>
    <property type="evidence" value="ECO:0007669"/>
    <property type="project" value="UniProtKB-KW"/>
</dbReference>
<dbReference type="GO" id="GO:0016829">
    <property type="term" value="F:lyase activity"/>
    <property type="evidence" value="ECO:0007669"/>
    <property type="project" value="UniProtKB-KW"/>
</dbReference>
<dbReference type="PANTHER" id="PTHR42682">
    <property type="entry name" value="HYDROGENASE-4 COMPONENT F"/>
    <property type="match status" value="1"/>
</dbReference>
<feature type="transmembrane region" description="Helical" evidence="9">
    <location>
        <begin position="6"/>
        <end position="27"/>
    </location>
</feature>
<evidence type="ECO:0000256" key="1">
    <source>
        <dbReference type="ARBA" id="ARBA00004651"/>
    </source>
</evidence>
<evidence type="ECO:0000256" key="2">
    <source>
        <dbReference type="ARBA" id="ARBA00022475"/>
    </source>
</evidence>
<feature type="transmembrane region" description="Helical" evidence="9">
    <location>
        <begin position="201"/>
        <end position="220"/>
    </location>
</feature>
<feature type="transmembrane region" description="Helical" evidence="9">
    <location>
        <begin position="158"/>
        <end position="181"/>
    </location>
</feature>
<keyword evidence="4 9" id="KW-1133">Transmembrane helix</keyword>
<dbReference type="GO" id="GO:0008137">
    <property type="term" value="F:NADH dehydrogenase (ubiquinone) activity"/>
    <property type="evidence" value="ECO:0007669"/>
    <property type="project" value="InterPro"/>
</dbReference>
<keyword evidence="5" id="KW-0560">Oxidoreductase</keyword>
<evidence type="ECO:0000259" key="10">
    <source>
        <dbReference type="Pfam" id="PF00361"/>
    </source>
</evidence>
<comment type="caution">
    <text evidence="11">The sequence shown here is derived from an EMBL/GenBank/DDBJ whole genome shotgun (WGS) entry which is preliminary data.</text>
</comment>
<dbReference type="EMBL" id="SHLI01000001">
    <property type="protein sequence ID" value="RZU99726.1"/>
    <property type="molecule type" value="Genomic_DNA"/>
</dbReference>
<dbReference type="InterPro" id="IPR052175">
    <property type="entry name" value="ComplexI-like_HydComp"/>
</dbReference>
<evidence type="ECO:0000313" key="11">
    <source>
        <dbReference type="EMBL" id="RZU99726.1"/>
    </source>
</evidence>
<feature type="transmembrane region" description="Helical" evidence="9">
    <location>
        <begin position="293"/>
        <end position="316"/>
    </location>
</feature>
<keyword evidence="11" id="KW-0456">Lyase</keyword>
<dbReference type="GO" id="GO:0042773">
    <property type="term" value="P:ATP synthesis coupled electron transport"/>
    <property type="evidence" value="ECO:0007669"/>
    <property type="project" value="InterPro"/>
</dbReference>
<dbReference type="PANTHER" id="PTHR42682:SF4">
    <property type="entry name" value="NADH-UBIQUINONE_PLASTOQUINONE"/>
    <property type="match status" value="1"/>
</dbReference>
<protein>
    <submittedName>
        <fullName evidence="11">Formate hydrogenlyase subunit 3/multisubunit Na+/H+ antiporter MnhD subunit</fullName>
    </submittedName>
</protein>
<dbReference type="AlphaFoldDB" id="A0A4Q8D2U4"/>
<feature type="domain" description="NADH:quinone oxidoreductase/Mrp antiporter transmembrane" evidence="10">
    <location>
        <begin position="123"/>
        <end position="402"/>
    </location>
</feature>
<feature type="transmembrane region" description="Helical" evidence="9">
    <location>
        <begin position="467"/>
        <end position="484"/>
    </location>
</feature>
<proteinExistence type="predicted"/>
<evidence type="ECO:0000256" key="3">
    <source>
        <dbReference type="ARBA" id="ARBA00022692"/>
    </source>
</evidence>
<feature type="transmembrane region" description="Helical" evidence="9">
    <location>
        <begin position="129"/>
        <end position="146"/>
    </location>
</feature>
<reference evidence="11 12" key="1">
    <citation type="submission" date="2019-02" db="EMBL/GenBank/DDBJ databases">
        <title>Genomic Encyclopedia of Type Strains, Phase IV (KMG-IV): sequencing the most valuable type-strain genomes for metagenomic binning, comparative biology and taxonomic classification.</title>
        <authorList>
            <person name="Goeker M."/>
        </authorList>
    </citation>
    <scope>NUCLEOTIDE SEQUENCE [LARGE SCALE GENOMIC DNA]</scope>
    <source>
        <strain evidence="11 12">DSM 21056</strain>
    </source>
</reference>